<dbReference type="PANTHER" id="PTHR11265:SF0">
    <property type="entry name" value="12S RRNA N4-METHYLCYTIDINE METHYLTRANSFERASE"/>
    <property type="match status" value="1"/>
</dbReference>
<dbReference type="Pfam" id="PF01795">
    <property type="entry name" value="Methyltransf_5"/>
    <property type="match status" value="1"/>
</dbReference>
<feature type="binding site" evidence="7">
    <location>
        <position position="49"/>
    </location>
    <ligand>
        <name>S-adenosyl-L-methionine</name>
        <dbReference type="ChEBI" id="CHEBI:59789"/>
    </ligand>
</feature>
<dbReference type="PANTHER" id="PTHR11265">
    <property type="entry name" value="S-ADENOSYL-METHYLTRANSFERASE MRAW"/>
    <property type="match status" value="1"/>
</dbReference>
<proteinExistence type="inferred from homology"/>
<accession>A0A9D1HWK6</accession>
<gene>
    <name evidence="7 8" type="primary">rsmH</name>
    <name evidence="8" type="ORF">IAD49_05245</name>
</gene>
<evidence type="ECO:0000256" key="7">
    <source>
        <dbReference type="HAMAP-Rule" id="MF_01007"/>
    </source>
</evidence>
<comment type="catalytic activity">
    <reaction evidence="7">
        <text>cytidine(1402) in 16S rRNA + S-adenosyl-L-methionine = N(4)-methylcytidine(1402) in 16S rRNA + S-adenosyl-L-homocysteine + H(+)</text>
        <dbReference type="Rhea" id="RHEA:42928"/>
        <dbReference type="Rhea" id="RHEA-COMP:10286"/>
        <dbReference type="Rhea" id="RHEA-COMP:10287"/>
        <dbReference type="ChEBI" id="CHEBI:15378"/>
        <dbReference type="ChEBI" id="CHEBI:57856"/>
        <dbReference type="ChEBI" id="CHEBI:59789"/>
        <dbReference type="ChEBI" id="CHEBI:74506"/>
        <dbReference type="ChEBI" id="CHEBI:82748"/>
        <dbReference type="EC" id="2.1.1.199"/>
    </reaction>
</comment>
<evidence type="ECO:0000256" key="1">
    <source>
        <dbReference type="ARBA" id="ARBA00010396"/>
    </source>
</evidence>
<dbReference type="Gene3D" id="1.10.150.170">
    <property type="entry name" value="Putative methyltransferase TM0872, insert domain"/>
    <property type="match status" value="1"/>
</dbReference>
<evidence type="ECO:0000256" key="6">
    <source>
        <dbReference type="ARBA" id="ARBA00022691"/>
    </source>
</evidence>
<protein>
    <recommendedName>
        <fullName evidence="7">Ribosomal RNA small subunit methyltransferase H</fullName>
        <ecNumber evidence="7">2.1.1.199</ecNumber>
    </recommendedName>
    <alternativeName>
        <fullName evidence="7">16S rRNA m(4)C1402 methyltransferase</fullName>
    </alternativeName>
    <alternativeName>
        <fullName evidence="7">rRNA (cytosine-N(4)-)-methyltransferase RsmH</fullName>
    </alternativeName>
</protein>
<feature type="binding site" evidence="7">
    <location>
        <begin position="30"/>
        <end position="32"/>
    </location>
    <ligand>
        <name>S-adenosyl-L-methionine</name>
        <dbReference type="ChEBI" id="CHEBI:59789"/>
    </ligand>
</feature>
<comment type="similarity">
    <text evidence="1 7">Belongs to the methyltransferase superfamily. RsmH family.</text>
</comment>
<organism evidence="8 9">
    <name type="scientific">Candidatus Fimihabitans intestinipullorum</name>
    <dbReference type="NCBI Taxonomy" id="2840820"/>
    <lineage>
        <taxon>Bacteria</taxon>
        <taxon>Bacillati</taxon>
        <taxon>Mycoplasmatota</taxon>
        <taxon>Mycoplasmatota incertae sedis</taxon>
        <taxon>Candidatus Fimihabitans</taxon>
    </lineage>
</organism>
<dbReference type="GO" id="GO:0005737">
    <property type="term" value="C:cytoplasm"/>
    <property type="evidence" value="ECO:0007669"/>
    <property type="project" value="UniProtKB-SubCell"/>
</dbReference>
<evidence type="ECO:0000256" key="2">
    <source>
        <dbReference type="ARBA" id="ARBA00022490"/>
    </source>
</evidence>
<dbReference type="SUPFAM" id="SSF81799">
    <property type="entry name" value="Putative methyltransferase TM0872, insert domain"/>
    <property type="match status" value="1"/>
</dbReference>
<dbReference type="HAMAP" id="MF_01007">
    <property type="entry name" value="16SrRNA_methyltr_H"/>
    <property type="match status" value="1"/>
</dbReference>
<evidence type="ECO:0000256" key="3">
    <source>
        <dbReference type="ARBA" id="ARBA00022552"/>
    </source>
</evidence>
<keyword evidence="5 7" id="KW-0808">Transferase</keyword>
<evidence type="ECO:0000313" key="8">
    <source>
        <dbReference type="EMBL" id="HIU22968.1"/>
    </source>
</evidence>
<dbReference type="NCBIfam" id="TIGR00006">
    <property type="entry name" value="16S rRNA (cytosine(1402)-N(4))-methyltransferase RsmH"/>
    <property type="match status" value="1"/>
</dbReference>
<dbReference type="SUPFAM" id="SSF53335">
    <property type="entry name" value="S-adenosyl-L-methionine-dependent methyltransferases"/>
    <property type="match status" value="1"/>
</dbReference>
<dbReference type="AlphaFoldDB" id="A0A9D1HWK6"/>
<dbReference type="Proteomes" id="UP000824087">
    <property type="component" value="Unassembled WGS sequence"/>
</dbReference>
<dbReference type="EC" id="2.1.1.199" evidence="7"/>
<dbReference type="InterPro" id="IPR023397">
    <property type="entry name" value="SAM-dep_MeTrfase_MraW_recog"/>
</dbReference>
<dbReference type="GO" id="GO:0070475">
    <property type="term" value="P:rRNA base methylation"/>
    <property type="evidence" value="ECO:0007669"/>
    <property type="project" value="UniProtKB-UniRule"/>
</dbReference>
<evidence type="ECO:0000313" key="9">
    <source>
        <dbReference type="Proteomes" id="UP000824087"/>
    </source>
</evidence>
<reference evidence="8" key="1">
    <citation type="submission" date="2020-10" db="EMBL/GenBank/DDBJ databases">
        <authorList>
            <person name="Gilroy R."/>
        </authorList>
    </citation>
    <scope>NUCLEOTIDE SEQUENCE</scope>
    <source>
        <strain evidence="8">CHK197-8231</strain>
    </source>
</reference>
<reference evidence="8" key="2">
    <citation type="journal article" date="2021" name="PeerJ">
        <title>Extensive microbial diversity within the chicken gut microbiome revealed by metagenomics and culture.</title>
        <authorList>
            <person name="Gilroy R."/>
            <person name="Ravi A."/>
            <person name="Getino M."/>
            <person name="Pursley I."/>
            <person name="Horton D.L."/>
            <person name="Alikhan N.F."/>
            <person name="Baker D."/>
            <person name="Gharbi K."/>
            <person name="Hall N."/>
            <person name="Watson M."/>
            <person name="Adriaenssens E.M."/>
            <person name="Foster-Nyarko E."/>
            <person name="Jarju S."/>
            <person name="Secka A."/>
            <person name="Antonio M."/>
            <person name="Oren A."/>
            <person name="Chaudhuri R.R."/>
            <person name="La Ragione R."/>
            <person name="Hildebrand F."/>
            <person name="Pallen M.J."/>
        </authorList>
    </citation>
    <scope>NUCLEOTIDE SEQUENCE</scope>
    <source>
        <strain evidence="8">CHK197-8231</strain>
    </source>
</reference>
<dbReference type="Gene3D" id="3.40.50.150">
    <property type="entry name" value="Vaccinia Virus protein VP39"/>
    <property type="match status" value="1"/>
</dbReference>
<keyword evidence="3 7" id="KW-0698">rRNA processing</keyword>
<keyword evidence="6 7" id="KW-0949">S-adenosyl-L-methionine</keyword>
<feature type="binding site" evidence="7">
    <location>
        <position position="76"/>
    </location>
    <ligand>
        <name>S-adenosyl-L-methionine</name>
        <dbReference type="ChEBI" id="CHEBI:59789"/>
    </ligand>
</feature>
<dbReference type="InterPro" id="IPR029063">
    <property type="entry name" value="SAM-dependent_MTases_sf"/>
</dbReference>
<feature type="binding site" evidence="7">
    <location>
        <position position="104"/>
    </location>
    <ligand>
        <name>S-adenosyl-L-methionine</name>
        <dbReference type="ChEBI" id="CHEBI:59789"/>
    </ligand>
</feature>
<dbReference type="InterPro" id="IPR002903">
    <property type="entry name" value="RsmH"/>
</dbReference>
<dbReference type="EMBL" id="DVML01000030">
    <property type="protein sequence ID" value="HIU22968.1"/>
    <property type="molecule type" value="Genomic_DNA"/>
</dbReference>
<comment type="subcellular location">
    <subcellularLocation>
        <location evidence="7">Cytoplasm</location>
    </subcellularLocation>
</comment>
<feature type="binding site" evidence="7">
    <location>
        <position position="97"/>
    </location>
    <ligand>
        <name>S-adenosyl-L-methionine</name>
        <dbReference type="ChEBI" id="CHEBI:59789"/>
    </ligand>
</feature>
<comment type="caution">
    <text evidence="8">The sequence shown here is derived from an EMBL/GenBank/DDBJ whole genome shotgun (WGS) entry which is preliminary data.</text>
</comment>
<evidence type="ECO:0000256" key="4">
    <source>
        <dbReference type="ARBA" id="ARBA00022603"/>
    </source>
</evidence>
<dbReference type="PIRSF" id="PIRSF004486">
    <property type="entry name" value="MraW"/>
    <property type="match status" value="1"/>
</dbReference>
<keyword evidence="4 7" id="KW-0489">Methyltransferase</keyword>
<sequence length="306" mass="35240">MHKSVLLEECLTYLNLKEDSIVVDCTLGYGGHSSEILKRIPKGFLYAFDQDIDAIRSSEKRLREIGDNFEIIQSNFQYLKSALAKRNITKVDAILFDLGVSSPQLDEKDRGFSFHQDAPLDMRMDQSQSLTAKEVVNTYSYQDLVRIFKEYGEEKFATSIARAIERQRKEAPIETTLELAELIKGAVPEKYRREKHPARKVFQAIRIEVNRELEVCEIAVRDALDCLDVDGRLCVITFHSLEDKIVKNLYKTHSTVKKELMKLPVIPEEYQPKYKVVATVVPTEKELSENKRARSAKLRVIARIKK</sequence>
<dbReference type="FunFam" id="1.10.150.170:FF:000001">
    <property type="entry name" value="Ribosomal RNA small subunit methyltransferase H"/>
    <property type="match status" value="1"/>
</dbReference>
<keyword evidence="2 7" id="KW-0963">Cytoplasm</keyword>
<evidence type="ECO:0000256" key="5">
    <source>
        <dbReference type="ARBA" id="ARBA00022679"/>
    </source>
</evidence>
<name>A0A9D1HWK6_9BACT</name>
<dbReference type="GO" id="GO:0071424">
    <property type="term" value="F:rRNA (cytosine-N4-)-methyltransferase activity"/>
    <property type="evidence" value="ECO:0007669"/>
    <property type="project" value="UniProtKB-UniRule"/>
</dbReference>
<comment type="function">
    <text evidence="7">Specifically methylates the N4 position of cytidine in position 1402 (C1402) of 16S rRNA.</text>
</comment>